<evidence type="ECO:0000313" key="4">
    <source>
        <dbReference type="Proteomes" id="UP000291572"/>
    </source>
</evidence>
<dbReference type="InterPro" id="IPR004378">
    <property type="entry name" value="F420H2_quin_Rdtase"/>
</dbReference>
<dbReference type="InterPro" id="IPR012349">
    <property type="entry name" value="Split_barrel_FMN-bd"/>
</dbReference>
<dbReference type="OrthoDB" id="8225825at2"/>
<proteinExistence type="inferred from homology"/>
<name>A0A8G1ZFY6_9SPHN</name>
<evidence type="ECO:0000256" key="2">
    <source>
        <dbReference type="ARBA" id="ARBA00049106"/>
    </source>
</evidence>
<dbReference type="Pfam" id="PF04075">
    <property type="entry name" value="F420H2_quin_red"/>
    <property type="match status" value="1"/>
</dbReference>
<dbReference type="NCBIfam" id="TIGR00026">
    <property type="entry name" value="hi_GC_TIGR00026"/>
    <property type="match status" value="1"/>
</dbReference>
<dbReference type="EMBL" id="SEOO01000015">
    <property type="protein sequence ID" value="RYM10871.1"/>
    <property type="molecule type" value="Genomic_DNA"/>
</dbReference>
<reference evidence="3 4" key="1">
    <citation type="submission" date="2019-02" db="EMBL/GenBank/DDBJ databases">
        <authorList>
            <person name="Feng G."/>
        </authorList>
    </citation>
    <scope>NUCLEOTIDE SEQUENCE [LARGE SCALE GENOMIC DNA]</scope>
    <source>
        <strain evidence="3 4">CCTCC AB 2011146</strain>
    </source>
</reference>
<protein>
    <submittedName>
        <fullName evidence="3">Nitroreductase family deazaflavin-dependent oxidoreductase</fullName>
    </submittedName>
</protein>
<dbReference type="GO" id="GO:0005886">
    <property type="term" value="C:plasma membrane"/>
    <property type="evidence" value="ECO:0007669"/>
    <property type="project" value="TreeGrafter"/>
</dbReference>
<evidence type="ECO:0000256" key="1">
    <source>
        <dbReference type="ARBA" id="ARBA00008710"/>
    </source>
</evidence>
<dbReference type="Proteomes" id="UP000291572">
    <property type="component" value="Unassembled WGS sequence"/>
</dbReference>
<dbReference type="PANTHER" id="PTHR39428:SF1">
    <property type="entry name" value="F420H(2)-DEPENDENT QUINONE REDUCTASE RV1261C"/>
    <property type="match status" value="1"/>
</dbReference>
<dbReference type="PANTHER" id="PTHR39428">
    <property type="entry name" value="F420H(2)-DEPENDENT QUINONE REDUCTASE RV1261C"/>
    <property type="match status" value="1"/>
</dbReference>
<dbReference type="Gene3D" id="2.30.110.10">
    <property type="entry name" value="Electron Transport, Fmn-binding Protein, Chain A"/>
    <property type="match status" value="1"/>
</dbReference>
<accession>A0A8G1ZFY6</accession>
<comment type="catalytic activity">
    <reaction evidence="2">
        <text>oxidized coenzyme F420-(gamma-L-Glu)(n) + a quinol + H(+) = reduced coenzyme F420-(gamma-L-Glu)(n) + a quinone</text>
        <dbReference type="Rhea" id="RHEA:39663"/>
        <dbReference type="Rhea" id="RHEA-COMP:12939"/>
        <dbReference type="Rhea" id="RHEA-COMP:14378"/>
        <dbReference type="ChEBI" id="CHEBI:15378"/>
        <dbReference type="ChEBI" id="CHEBI:24646"/>
        <dbReference type="ChEBI" id="CHEBI:132124"/>
        <dbReference type="ChEBI" id="CHEBI:133980"/>
        <dbReference type="ChEBI" id="CHEBI:139511"/>
    </reaction>
</comment>
<organism evidence="3 4">
    <name type="scientific">Sphingobium cupriresistens</name>
    <dbReference type="NCBI Taxonomy" id="1132417"/>
    <lineage>
        <taxon>Bacteria</taxon>
        <taxon>Pseudomonadati</taxon>
        <taxon>Pseudomonadota</taxon>
        <taxon>Alphaproteobacteria</taxon>
        <taxon>Sphingomonadales</taxon>
        <taxon>Sphingomonadaceae</taxon>
        <taxon>Sphingobium</taxon>
    </lineage>
</organism>
<dbReference type="AlphaFoldDB" id="A0A8G1ZFY6"/>
<gene>
    <name evidence="3" type="ORF">EWH12_10650</name>
</gene>
<evidence type="ECO:0000313" key="3">
    <source>
        <dbReference type="EMBL" id="RYM10871.1"/>
    </source>
</evidence>
<dbReference type="GO" id="GO:0070967">
    <property type="term" value="F:coenzyme F420 binding"/>
    <property type="evidence" value="ECO:0007669"/>
    <property type="project" value="TreeGrafter"/>
</dbReference>
<comment type="caution">
    <text evidence="3">The sequence shown here is derived from an EMBL/GenBank/DDBJ whole genome shotgun (WGS) entry which is preliminary data.</text>
</comment>
<sequence length="179" mass="20139">MFGKEQEMTSEKMDDIRDRNLSKDELKALPDLVKEELEKHRQLYLSDPVAAHYWDPIVIGTPGGPVSCLLLHHMGRKSGNWLSTALQYYRFNGDILIVASRGGTEEPPSWYLNLMANPQCRVQVGGNGATAHARVITGEGRGAYWDHITREQPAQIEYQQRCRREIPIIALDVAAGVIL</sequence>
<comment type="similarity">
    <text evidence="1">Belongs to the F420H(2)-dependent quinone reductase family.</text>
</comment>
<dbReference type="GO" id="GO:0016491">
    <property type="term" value="F:oxidoreductase activity"/>
    <property type="evidence" value="ECO:0007669"/>
    <property type="project" value="InterPro"/>
</dbReference>